<proteinExistence type="predicted"/>
<sequence length="180" mass="20295">MSSASTEPKTCHQCKQTISGGVLTALDKSWHPDHFCCNECKKPITESKFHTNDDQPYCTPCHTKLFAKTCHDCKEPILDKCVQAMGVNWHEDHFLCQDCKSKLIGTQFMEVGGVPYCQKCYLSKHADRCKGCSKPIADKAIVALDAKWHQMCFRCSKCEKPIMKDQSFQVDGGKPHCVKC</sequence>
<dbReference type="CDD" id="cd08368">
    <property type="entry name" value="LIM"/>
    <property type="match status" value="1"/>
</dbReference>
<dbReference type="PANTHER" id="PTHR24205">
    <property type="entry name" value="FOUR AND A HALF LIM DOMAINS PROTEIN"/>
    <property type="match status" value="1"/>
</dbReference>
<accession>A0A9P0JYI9</accession>
<comment type="subcellular location">
    <subcellularLocation>
        <location evidence="5">Cytoplasm</location>
        <location evidence="5">Myofibril</location>
        <location evidence="5">Sarcomere</location>
        <location evidence="5">M line</location>
    </subcellularLocation>
</comment>
<comment type="caution">
    <text evidence="8">The sequence shown here is derived from an EMBL/GenBank/DDBJ whole genome shotgun (WGS) entry which is preliminary data.</text>
</comment>
<evidence type="ECO:0000256" key="5">
    <source>
        <dbReference type="ARBA" id="ARBA00037833"/>
    </source>
</evidence>
<evidence type="ECO:0000256" key="4">
    <source>
        <dbReference type="ARBA" id="ARBA00023038"/>
    </source>
</evidence>
<keyword evidence="2" id="KW-0677">Repeat</keyword>
<keyword evidence="4 6" id="KW-0440">LIM domain</keyword>
<dbReference type="GO" id="GO:0046872">
    <property type="term" value="F:metal ion binding"/>
    <property type="evidence" value="ECO:0007669"/>
    <property type="project" value="UniProtKB-KW"/>
</dbReference>
<name>A0A9P0JYI9_ACAOB</name>
<dbReference type="SMART" id="SM00132">
    <property type="entry name" value="LIM"/>
    <property type="match status" value="3"/>
</dbReference>
<feature type="domain" description="LIM zinc-binding" evidence="7">
    <location>
        <begin position="9"/>
        <end position="68"/>
    </location>
</feature>
<dbReference type="PROSITE" id="PS00478">
    <property type="entry name" value="LIM_DOMAIN_1"/>
    <property type="match status" value="2"/>
</dbReference>
<gene>
    <name evidence="8" type="ORF">ACAOBT_LOCUS4991</name>
</gene>
<reference evidence="8" key="1">
    <citation type="submission" date="2022-03" db="EMBL/GenBank/DDBJ databases">
        <authorList>
            <person name="Sayadi A."/>
        </authorList>
    </citation>
    <scope>NUCLEOTIDE SEQUENCE</scope>
</reference>
<dbReference type="FunFam" id="2.10.110.10:FF:000009">
    <property type="entry name" value="Paxillin isoform 1"/>
    <property type="match status" value="1"/>
</dbReference>
<dbReference type="FunFam" id="2.10.110.10:FF:000005">
    <property type="entry name" value="Testin isoform 1"/>
    <property type="match status" value="1"/>
</dbReference>
<feature type="domain" description="LIM zinc-binding" evidence="7">
    <location>
        <begin position="127"/>
        <end position="180"/>
    </location>
</feature>
<dbReference type="GO" id="GO:0055120">
    <property type="term" value="C:striated muscle dense body"/>
    <property type="evidence" value="ECO:0007669"/>
    <property type="project" value="UniProtKB-ARBA"/>
</dbReference>
<dbReference type="GO" id="GO:0031430">
    <property type="term" value="C:M band"/>
    <property type="evidence" value="ECO:0007669"/>
    <property type="project" value="UniProtKB-SubCell"/>
</dbReference>
<keyword evidence="3 6" id="KW-0862">Zinc</keyword>
<evidence type="ECO:0000313" key="8">
    <source>
        <dbReference type="EMBL" id="CAH1963069.1"/>
    </source>
</evidence>
<organism evidence="8 9">
    <name type="scientific">Acanthoscelides obtectus</name>
    <name type="common">Bean weevil</name>
    <name type="synonym">Bruchus obtectus</name>
    <dbReference type="NCBI Taxonomy" id="200917"/>
    <lineage>
        <taxon>Eukaryota</taxon>
        <taxon>Metazoa</taxon>
        <taxon>Ecdysozoa</taxon>
        <taxon>Arthropoda</taxon>
        <taxon>Hexapoda</taxon>
        <taxon>Insecta</taxon>
        <taxon>Pterygota</taxon>
        <taxon>Neoptera</taxon>
        <taxon>Endopterygota</taxon>
        <taxon>Coleoptera</taxon>
        <taxon>Polyphaga</taxon>
        <taxon>Cucujiformia</taxon>
        <taxon>Chrysomeloidea</taxon>
        <taxon>Chrysomelidae</taxon>
        <taxon>Bruchinae</taxon>
        <taxon>Bruchini</taxon>
        <taxon>Acanthoscelides</taxon>
    </lineage>
</organism>
<dbReference type="InterPro" id="IPR001781">
    <property type="entry name" value="Znf_LIM"/>
</dbReference>
<dbReference type="PROSITE" id="PS50023">
    <property type="entry name" value="LIM_DOMAIN_2"/>
    <property type="match status" value="2"/>
</dbReference>
<protein>
    <recommendedName>
        <fullName evidence="7">LIM zinc-binding domain-containing protein</fullName>
    </recommendedName>
</protein>
<dbReference type="PANTHER" id="PTHR24205:SF16">
    <property type="entry name" value="GH01042P-RELATED"/>
    <property type="match status" value="1"/>
</dbReference>
<evidence type="ECO:0000313" key="9">
    <source>
        <dbReference type="Proteomes" id="UP001152888"/>
    </source>
</evidence>
<keyword evidence="9" id="KW-1185">Reference proteome</keyword>
<evidence type="ECO:0000256" key="1">
    <source>
        <dbReference type="ARBA" id="ARBA00022723"/>
    </source>
</evidence>
<dbReference type="GO" id="GO:0030018">
    <property type="term" value="C:Z disc"/>
    <property type="evidence" value="ECO:0007669"/>
    <property type="project" value="TreeGrafter"/>
</dbReference>
<evidence type="ECO:0000256" key="2">
    <source>
        <dbReference type="ARBA" id="ARBA00022737"/>
    </source>
</evidence>
<dbReference type="Pfam" id="PF00412">
    <property type="entry name" value="LIM"/>
    <property type="match status" value="3"/>
</dbReference>
<dbReference type="Proteomes" id="UP001152888">
    <property type="component" value="Unassembled WGS sequence"/>
</dbReference>
<evidence type="ECO:0000256" key="6">
    <source>
        <dbReference type="PROSITE-ProRule" id="PRU00125"/>
    </source>
</evidence>
<dbReference type="EMBL" id="CAKOFQ010006705">
    <property type="protein sequence ID" value="CAH1963069.1"/>
    <property type="molecule type" value="Genomic_DNA"/>
</dbReference>
<dbReference type="Gene3D" id="2.10.110.10">
    <property type="entry name" value="Cysteine Rich Protein"/>
    <property type="match status" value="3"/>
</dbReference>
<dbReference type="AlphaFoldDB" id="A0A9P0JYI9"/>
<evidence type="ECO:0000259" key="7">
    <source>
        <dbReference type="PROSITE" id="PS50023"/>
    </source>
</evidence>
<dbReference type="GO" id="GO:0003712">
    <property type="term" value="F:transcription coregulator activity"/>
    <property type="evidence" value="ECO:0007669"/>
    <property type="project" value="TreeGrafter"/>
</dbReference>
<keyword evidence="1 6" id="KW-0479">Metal-binding</keyword>
<dbReference type="SUPFAM" id="SSF57716">
    <property type="entry name" value="Glucocorticoid receptor-like (DNA-binding domain)"/>
    <property type="match status" value="3"/>
</dbReference>
<dbReference type="GO" id="GO:0005634">
    <property type="term" value="C:nucleus"/>
    <property type="evidence" value="ECO:0007669"/>
    <property type="project" value="TreeGrafter"/>
</dbReference>
<evidence type="ECO:0000256" key="3">
    <source>
        <dbReference type="ARBA" id="ARBA00022833"/>
    </source>
</evidence>
<dbReference type="OrthoDB" id="1112565at2759"/>